<organism evidence="2 3">
    <name type="scientific">Characodon lateralis</name>
    <dbReference type="NCBI Taxonomy" id="208331"/>
    <lineage>
        <taxon>Eukaryota</taxon>
        <taxon>Metazoa</taxon>
        <taxon>Chordata</taxon>
        <taxon>Craniata</taxon>
        <taxon>Vertebrata</taxon>
        <taxon>Euteleostomi</taxon>
        <taxon>Actinopterygii</taxon>
        <taxon>Neopterygii</taxon>
        <taxon>Teleostei</taxon>
        <taxon>Neoteleostei</taxon>
        <taxon>Acanthomorphata</taxon>
        <taxon>Ovalentaria</taxon>
        <taxon>Atherinomorphae</taxon>
        <taxon>Cyprinodontiformes</taxon>
        <taxon>Goodeidae</taxon>
        <taxon>Characodon</taxon>
    </lineage>
</organism>
<dbReference type="Proteomes" id="UP001352852">
    <property type="component" value="Unassembled WGS sequence"/>
</dbReference>
<dbReference type="Pfam" id="PF01425">
    <property type="entry name" value="Amidase"/>
    <property type="match status" value="1"/>
</dbReference>
<evidence type="ECO:0000313" key="3">
    <source>
        <dbReference type="Proteomes" id="UP001352852"/>
    </source>
</evidence>
<gene>
    <name evidence="2" type="ORF">CHARACLAT_031229</name>
</gene>
<name>A0ABU7EG92_9TELE</name>
<accession>A0ABU7EG92</accession>
<sequence>MILYIRSKVSSKIHSASQIKKFTHVFFPIFRGVATGVAGGGAGYPWNLIGNPNQSWPFLKSAHPSSDPAAILSLSLPELTKQLREGLLCPEEVFYSYMQKTLAVHKNLNCCTEILLESFDQLKRVDSNKEGLLYGIPVSIKDNVSYKNYDCTCGVIVNLNQPAKKDSVIVEVLKKQGAIPFVKTNLPQALLK</sequence>
<dbReference type="EMBL" id="JAHUTJ010054151">
    <property type="protein sequence ID" value="MED6285644.1"/>
    <property type="molecule type" value="Genomic_DNA"/>
</dbReference>
<keyword evidence="3" id="KW-1185">Reference proteome</keyword>
<dbReference type="Gene3D" id="3.90.1300.10">
    <property type="entry name" value="Amidase signature (AS) domain"/>
    <property type="match status" value="1"/>
</dbReference>
<dbReference type="SUPFAM" id="SSF75304">
    <property type="entry name" value="Amidase signature (AS) enzymes"/>
    <property type="match status" value="1"/>
</dbReference>
<dbReference type="PANTHER" id="PTHR45847">
    <property type="entry name" value="FATTY ACID AMIDE HYDROLASE"/>
    <property type="match status" value="1"/>
</dbReference>
<dbReference type="InterPro" id="IPR052096">
    <property type="entry name" value="Endocannabinoid_amidase"/>
</dbReference>
<comment type="caution">
    <text evidence="2">The sequence shown here is derived from an EMBL/GenBank/DDBJ whole genome shotgun (WGS) entry which is preliminary data.</text>
</comment>
<proteinExistence type="predicted"/>
<protein>
    <recommendedName>
        <fullName evidence="1">Amidase domain-containing protein</fullName>
    </recommendedName>
</protein>
<evidence type="ECO:0000259" key="1">
    <source>
        <dbReference type="Pfam" id="PF01425"/>
    </source>
</evidence>
<dbReference type="InterPro" id="IPR023631">
    <property type="entry name" value="Amidase_dom"/>
</dbReference>
<dbReference type="PANTHER" id="PTHR45847:SF6">
    <property type="entry name" value="FATTY ACID AMIDE HYDROLASE"/>
    <property type="match status" value="1"/>
</dbReference>
<dbReference type="InterPro" id="IPR036928">
    <property type="entry name" value="AS_sf"/>
</dbReference>
<reference evidence="2 3" key="1">
    <citation type="submission" date="2021-06" db="EMBL/GenBank/DDBJ databases">
        <authorList>
            <person name="Palmer J.M."/>
        </authorList>
    </citation>
    <scope>NUCLEOTIDE SEQUENCE [LARGE SCALE GENOMIC DNA]</scope>
    <source>
        <strain evidence="2 3">CL_MEX2019</strain>
        <tissue evidence="2">Muscle</tissue>
    </source>
</reference>
<feature type="domain" description="Amidase" evidence="1">
    <location>
        <begin position="94"/>
        <end position="190"/>
    </location>
</feature>
<evidence type="ECO:0000313" key="2">
    <source>
        <dbReference type="EMBL" id="MED6285644.1"/>
    </source>
</evidence>